<dbReference type="GO" id="GO:0005938">
    <property type="term" value="C:cell cortex"/>
    <property type="evidence" value="ECO:0007669"/>
    <property type="project" value="InterPro"/>
</dbReference>
<evidence type="ECO:0000313" key="3">
    <source>
        <dbReference type="EMBL" id="RUS35401.1"/>
    </source>
</evidence>
<dbReference type="Pfam" id="PF12814">
    <property type="entry name" value="Mcp5_PH"/>
    <property type="match status" value="1"/>
</dbReference>
<feature type="compositionally biased region" description="Polar residues" evidence="1">
    <location>
        <begin position="176"/>
        <end position="185"/>
    </location>
</feature>
<sequence>CRHLAYIESVSIVPDYNQSSNGLPNVSMLIKTSNRELKVTAPSKERHDIWYQSLSYLLSRPGGETFSSMNGSAEDQEPREAVNSVIGKKRSFQRLQSLFSSKREPSPISREHVDVAAAYQASNGDGLDADSDDEELENMRQCCDGKHDLTKLERDHHHPSQHHLFHGRSKDKEVAHNNSSSVSAD</sequence>
<dbReference type="GO" id="GO:0032065">
    <property type="term" value="P:maintenance of protein location in cell cortex"/>
    <property type="evidence" value="ECO:0007669"/>
    <property type="project" value="InterPro"/>
</dbReference>
<keyword evidence="4" id="KW-1185">Reference proteome</keyword>
<comment type="caution">
    <text evidence="3">The sequence shown here is derived from an EMBL/GenBank/DDBJ whole genome shotgun (WGS) entry which is preliminary data.</text>
</comment>
<evidence type="ECO:0000256" key="1">
    <source>
        <dbReference type="SAM" id="MobiDB-lite"/>
    </source>
</evidence>
<dbReference type="GO" id="GO:0005739">
    <property type="term" value="C:mitochondrion"/>
    <property type="evidence" value="ECO:0007669"/>
    <property type="project" value="TreeGrafter"/>
</dbReference>
<dbReference type="GO" id="GO:0005543">
    <property type="term" value="F:phospholipid binding"/>
    <property type="evidence" value="ECO:0007669"/>
    <property type="project" value="InterPro"/>
</dbReference>
<feature type="non-terminal residue" evidence="3">
    <location>
        <position position="1"/>
    </location>
</feature>
<evidence type="ECO:0000313" key="4">
    <source>
        <dbReference type="Proteomes" id="UP000274822"/>
    </source>
</evidence>
<feature type="region of interest" description="Disordered" evidence="1">
    <location>
        <begin position="153"/>
        <end position="185"/>
    </location>
</feature>
<evidence type="ECO:0000259" key="2">
    <source>
        <dbReference type="Pfam" id="PF12814"/>
    </source>
</evidence>
<dbReference type="EMBL" id="RBNJ01000102">
    <property type="protein sequence ID" value="RUS35401.1"/>
    <property type="molecule type" value="Genomic_DNA"/>
</dbReference>
<dbReference type="PANTHER" id="PTHR28190:SF1">
    <property type="entry name" value="NUCLEAR MIGRATION PROTEIN NUM1"/>
    <property type="match status" value="1"/>
</dbReference>
<dbReference type="PANTHER" id="PTHR28190">
    <property type="entry name" value="NUCLEAR MIGRATION PROTEIN NUM1"/>
    <property type="match status" value="1"/>
</dbReference>
<name>A0A433R067_9FUNG</name>
<reference evidence="3 4" key="1">
    <citation type="journal article" date="2018" name="New Phytol.">
        <title>Phylogenomics of Endogonaceae and evolution of mycorrhizas within Mucoromycota.</title>
        <authorList>
            <person name="Chang Y."/>
            <person name="Desiro A."/>
            <person name="Na H."/>
            <person name="Sandor L."/>
            <person name="Lipzen A."/>
            <person name="Clum A."/>
            <person name="Barry K."/>
            <person name="Grigoriev I.V."/>
            <person name="Martin F.M."/>
            <person name="Stajich J.E."/>
            <person name="Smith M.E."/>
            <person name="Bonito G."/>
            <person name="Spatafora J.W."/>
        </authorList>
    </citation>
    <scope>NUCLEOTIDE SEQUENCE [LARGE SCALE GENOMIC DNA]</scope>
    <source>
        <strain evidence="3 4">AD002</strain>
    </source>
</reference>
<dbReference type="InterPro" id="IPR053005">
    <property type="entry name" value="Nuclear_Pos-Cytoskel_Interact"/>
</dbReference>
<proteinExistence type="predicted"/>
<protein>
    <recommendedName>
        <fullName evidence="2">Pleckstrin homology domain-containing protein</fullName>
    </recommendedName>
</protein>
<dbReference type="InterPro" id="IPR024774">
    <property type="entry name" value="PH_dom-Mcp5-type"/>
</dbReference>
<accession>A0A433R067</accession>
<organism evidence="3 4">
    <name type="scientific">Jimgerdemannia flammicorona</name>
    <dbReference type="NCBI Taxonomy" id="994334"/>
    <lineage>
        <taxon>Eukaryota</taxon>
        <taxon>Fungi</taxon>
        <taxon>Fungi incertae sedis</taxon>
        <taxon>Mucoromycota</taxon>
        <taxon>Mucoromycotina</taxon>
        <taxon>Endogonomycetes</taxon>
        <taxon>Endogonales</taxon>
        <taxon>Endogonaceae</taxon>
        <taxon>Jimgerdemannia</taxon>
    </lineage>
</organism>
<gene>
    <name evidence="3" type="ORF">BC938DRAFT_470611</name>
</gene>
<dbReference type="GO" id="GO:0000226">
    <property type="term" value="P:microtubule cytoskeleton organization"/>
    <property type="evidence" value="ECO:0007669"/>
    <property type="project" value="TreeGrafter"/>
</dbReference>
<dbReference type="AlphaFoldDB" id="A0A433R067"/>
<feature type="domain" description="Pleckstrin homology" evidence="2">
    <location>
        <begin position="5"/>
        <end position="59"/>
    </location>
</feature>
<dbReference type="GO" id="GO:0015631">
    <property type="term" value="F:tubulin binding"/>
    <property type="evidence" value="ECO:0007669"/>
    <property type="project" value="TreeGrafter"/>
</dbReference>
<dbReference type="Proteomes" id="UP000274822">
    <property type="component" value="Unassembled WGS sequence"/>
</dbReference>